<organism evidence="1">
    <name type="scientific">Geladintestivirus 4</name>
    <dbReference type="NCBI Taxonomy" id="3233136"/>
    <lineage>
        <taxon>Viruses</taxon>
        <taxon>Duplodnaviria</taxon>
        <taxon>Heunggongvirae</taxon>
        <taxon>Uroviricota</taxon>
        <taxon>Caudoviricetes</taxon>
        <taxon>Crassvirales</taxon>
    </lineage>
</organism>
<sequence length="228" mass="26544">MASINMLVSEIAHSIGQPNNHSLRLRIRNLIIHTRNEIIRRSYENHDYVDKILTQRFRVSLTTVNDGNIELPEEYQDVQVDKIKRTLQKVPRPVRLTNNLPFDRVSSVGYKTNREFPYIKETTARFKDSVPGLCGAISYDYINEYLYLFPSANNKVVPVDTIVIESAFEHPNQIAEINGELTNEDKLYDSNEWLLSEDMIGQIKEIITKRELINQHHETDEVPNTIKY</sequence>
<protein>
    <submittedName>
        <fullName evidence="1">Structural protein</fullName>
    </submittedName>
</protein>
<dbReference type="InterPro" id="IPR057878">
    <property type="entry name" value="CrAss_Ring_2"/>
</dbReference>
<dbReference type="EMBL" id="PP965494">
    <property type="protein sequence ID" value="XCN99965.1"/>
    <property type="molecule type" value="Genomic_DNA"/>
</dbReference>
<name>A0AAU8MHM5_9CAUD</name>
<dbReference type="Pfam" id="PF25702">
    <property type="entry name" value="CrAss_Ring_2"/>
    <property type="match status" value="1"/>
</dbReference>
<proteinExistence type="predicted"/>
<reference evidence="1" key="1">
    <citation type="submission" date="2024-06" db="EMBL/GenBank/DDBJ databases">
        <title>Intestivirid acquisition increases across infancy in a wild primate population.</title>
        <authorList>
            <person name="Schneider-Creas I.A."/>
            <person name="Moya I.L."/>
            <person name="Chiou K.L."/>
            <person name="Baniel A."/>
            <person name="Azanaw Haile A."/>
            <person name="Kebede F."/>
            <person name="Abebe B."/>
            <person name="Snyder-Mackler N."/>
            <person name="Varsani A."/>
        </authorList>
    </citation>
    <scope>NUCLEOTIDE SEQUENCE</scope>
    <source>
        <strain evidence="1">Int_RNL_2017_0055_MCB</strain>
    </source>
</reference>
<accession>A0AAU8MHM5</accession>
<evidence type="ECO:0000313" key="1">
    <source>
        <dbReference type="EMBL" id="XCN99965.1"/>
    </source>
</evidence>